<dbReference type="Gene3D" id="2.40.110.10">
    <property type="entry name" value="Butyryl-CoA Dehydrogenase, subunit A, domain 2"/>
    <property type="match status" value="1"/>
</dbReference>
<keyword evidence="4" id="KW-0274">FAD</keyword>
<dbReference type="Pfam" id="PF00441">
    <property type="entry name" value="Acyl-CoA_dh_1"/>
    <property type="match status" value="1"/>
</dbReference>
<dbReference type="GO" id="GO:0033539">
    <property type="term" value="P:fatty acid beta-oxidation using acyl-CoA dehydrogenase"/>
    <property type="evidence" value="ECO:0007669"/>
    <property type="project" value="TreeGrafter"/>
</dbReference>
<reference evidence="8 9" key="1">
    <citation type="journal article" date="2023" name="Mol. Biol. Evol.">
        <title>Genomics of Secondarily Temperate Adaptation in the Only Non-Antarctic Icefish.</title>
        <authorList>
            <person name="Rivera-Colon A.G."/>
            <person name="Rayamajhi N."/>
            <person name="Minhas B.F."/>
            <person name="Madrigal G."/>
            <person name="Bilyk K.T."/>
            <person name="Yoon V."/>
            <person name="Hune M."/>
            <person name="Gregory S."/>
            <person name="Cheng C.H.C."/>
            <person name="Catchen J.M."/>
        </authorList>
    </citation>
    <scope>NUCLEOTIDE SEQUENCE [LARGE SCALE GENOMIC DNA]</scope>
    <source>
        <tissue evidence="8">White muscle</tissue>
    </source>
</reference>
<comment type="similarity">
    <text evidence="2">Belongs to the acyl-CoA dehydrogenase family.</text>
</comment>
<dbReference type="EMBL" id="JAURVH010001532">
    <property type="protein sequence ID" value="KAK5900316.1"/>
    <property type="molecule type" value="Genomic_DNA"/>
</dbReference>
<keyword evidence="9" id="KW-1185">Reference proteome</keyword>
<feature type="domain" description="Acyl-CoA dehydrogenase/oxidase C-terminal" evidence="7">
    <location>
        <begin position="135"/>
        <end position="194"/>
    </location>
</feature>
<organism evidence="8 9">
    <name type="scientific">Champsocephalus gunnari</name>
    <name type="common">Mackerel icefish</name>
    <dbReference type="NCBI Taxonomy" id="52237"/>
    <lineage>
        <taxon>Eukaryota</taxon>
        <taxon>Metazoa</taxon>
        <taxon>Chordata</taxon>
        <taxon>Craniata</taxon>
        <taxon>Vertebrata</taxon>
        <taxon>Euteleostomi</taxon>
        <taxon>Actinopterygii</taxon>
        <taxon>Neopterygii</taxon>
        <taxon>Teleostei</taxon>
        <taxon>Neoteleostei</taxon>
        <taxon>Acanthomorphata</taxon>
        <taxon>Eupercaria</taxon>
        <taxon>Perciformes</taxon>
        <taxon>Notothenioidei</taxon>
        <taxon>Channichthyidae</taxon>
        <taxon>Champsocephalus</taxon>
    </lineage>
</organism>
<evidence type="ECO:0000256" key="6">
    <source>
        <dbReference type="SAM" id="MobiDB-lite"/>
    </source>
</evidence>
<dbReference type="PANTHER" id="PTHR43884">
    <property type="entry name" value="ACYL-COA DEHYDROGENASE"/>
    <property type="match status" value="1"/>
</dbReference>
<evidence type="ECO:0000256" key="2">
    <source>
        <dbReference type="ARBA" id="ARBA00009347"/>
    </source>
</evidence>
<keyword evidence="5" id="KW-0560">Oxidoreductase</keyword>
<protein>
    <recommendedName>
        <fullName evidence="7">Acyl-CoA dehydrogenase/oxidase C-terminal domain-containing protein</fullName>
    </recommendedName>
</protein>
<dbReference type="Proteomes" id="UP001331515">
    <property type="component" value="Unassembled WGS sequence"/>
</dbReference>
<evidence type="ECO:0000313" key="8">
    <source>
        <dbReference type="EMBL" id="KAK5900316.1"/>
    </source>
</evidence>
<dbReference type="InterPro" id="IPR046373">
    <property type="entry name" value="Acyl-CoA_Oxase/DH_mid-dom_sf"/>
</dbReference>
<accession>A0AAN8CA28</accession>
<comment type="caution">
    <text evidence="8">The sequence shown here is derived from an EMBL/GenBank/DDBJ whole genome shotgun (WGS) entry which is preliminary data.</text>
</comment>
<dbReference type="GO" id="GO:0005739">
    <property type="term" value="C:mitochondrion"/>
    <property type="evidence" value="ECO:0007669"/>
    <property type="project" value="TreeGrafter"/>
</dbReference>
<dbReference type="Gene3D" id="1.20.140.10">
    <property type="entry name" value="Butyryl-CoA Dehydrogenase, subunit A, domain 3"/>
    <property type="match status" value="1"/>
</dbReference>
<evidence type="ECO:0000256" key="3">
    <source>
        <dbReference type="ARBA" id="ARBA00022630"/>
    </source>
</evidence>
<sequence length="225" mass="24138">MRARLHRGPSGRRGLGSERDQSLDHQQLGRLGHHRVRHHRQEAQTQGKTHPTRRDKGSIVILETGFTYLWRFVASSEVCFAPCVQGISAFLIPMPHPGLSLGKKEDKLGIKASSTANIIMEDCRIPLGNMLGPRGAGFKIAMQTLDSGRIGIASQALGIAQASLDCAADYALKRVAFGAPIGKLQAIQFKLADMGGGGGKRSPAHLESCSASRLKAALHQGTPSF</sequence>
<keyword evidence="3" id="KW-0285">Flavoprotein</keyword>
<feature type="compositionally biased region" description="Basic residues" evidence="6">
    <location>
        <begin position="1"/>
        <end position="10"/>
    </location>
</feature>
<name>A0AAN8CA28_CHAGU</name>
<dbReference type="SUPFAM" id="SSF56645">
    <property type="entry name" value="Acyl-CoA dehydrogenase NM domain-like"/>
    <property type="match status" value="1"/>
</dbReference>
<dbReference type="InterPro" id="IPR009075">
    <property type="entry name" value="AcylCo_DH/oxidase_C"/>
</dbReference>
<dbReference type="GO" id="GO:0003995">
    <property type="term" value="F:acyl-CoA dehydrogenase activity"/>
    <property type="evidence" value="ECO:0007669"/>
    <property type="project" value="TreeGrafter"/>
</dbReference>
<evidence type="ECO:0000256" key="4">
    <source>
        <dbReference type="ARBA" id="ARBA00022827"/>
    </source>
</evidence>
<evidence type="ECO:0000256" key="5">
    <source>
        <dbReference type="ARBA" id="ARBA00023002"/>
    </source>
</evidence>
<dbReference type="InterPro" id="IPR009100">
    <property type="entry name" value="AcylCoA_DH/oxidase_NM_dom_sf"/>
</dbReference>
<dbReference type="InterPro" id="IPR036250">
    <property type="entry name" value="AcylCo_DH-like_C"/>
</dbReference>
<dbReference type="PANTHER" id="PTHR43884:SF12">
    <property type="entry name" value="ISOVALERYL-COA DEHYDROGENASE, MITOCHONDRIAL-RELATED"/>
    <property type="match status" value="1"/>
</dbReference>
<evidence type="ECO:0000313" key="9">
    <source>
        <dbReference type="Proteomes" id="UP001331515"/>
    </source>
</evidence>
<dbReference type="AlphaFoldDB" id="A0AAN8CA28"/>
<comment type="cofactor">
    <cofactor evidence="1">
        <name>FAD</name>
        <dbReference type="ChEBI" id="CHEBI:57692"/>
    </cofactor>
</comment>
<dbReference type="GO" id="GO:0046359">
    <property type="term" value="P:butyrate catabolic process"/>
    <property type="evidence" value="ECO:0007669"/>
    <property type="project" value="TreeGrafter"/>
</dbReference>
<feature type="region of interest" description="Disordered" evidence="6">
    <location>
        <begin position="1"/>
        <end position="54"/>
    </location>
</feature>
<evidence type="ECO:0000259" key="7">
    <source>
        <dbReference type="Pfam" id="PF00441"/>
    </source>
</evidence>
<evidence type="ECO:0000256" key="1">
    <source>
        <dbReference type="ARBA" id="ARBA00001974"/>
    </source>
</evidence>
<proteinExistence type="inferred from homology"/>
<dbReference type="SUPFAM" id="SSF47203">
    <property type="entry name" value="Acyl-CoA dehydrogenase C-terminal domain-like"/>
    <property type="match status" value="1"/>
</dbReference>
<feature type="compositionally biased region" description="Basic residues" evidence="6">
    <location>
        <begin position="31"/>
        <end position="40"/>
    </location>
</feature>
<gene>
    <name evidence="8" type="ORF">CgunFtcFv8_025281</name>
</gene>